<protein>
    <recommendedName>
        <fullName evidence="1">Nuclease-associated modular DNA-binding 1 domain-containing protein</fullName>
    </recommendedName>
</protein>
<dbReference type="Proteomes" id="UP000095780">
    <property type="component" value="Unassembled WGS sequence"/>
</dbReference>
<feature type="domain" description="Nuclease-associated modular DNA-binding 1" evidence="1">
    <location>
        <begin position="744"/>
        <end position="769"/>
    </location>
</feature>
<accession>A0A175A7A7</accession>
<dbReference type="InterPro" id="IPR003647">
    <property type="entry name" value="Intron_nuc_1_rpt"/>
</dbReference>
<dbReference type="SUPFAM" id="SSF64496">
    <property type="entry name" value="DNA-binding domain of intron-encoded endonucleases"/>
    <property type="match status" value="1"/>
</dbReference>
<dbReference type="InterPro" id="IPR036388">
    <property type="entry name" value="WH-like_DNA-bd_sf"/>
</dbReference>
<gene>
    <name evidence="2" type="ORF">ERS852492_03029</name>
</gene>
<evidence type="ECO:0000259" key="1">
    <source>
        <dbReference type="Pfam" id="PF07453"/>
    </source>
</evidence>
<organism evidence="2 3">
    <name type="scientific">Lachnospira eligens</name>
    <dbReference type="NCBI Taxonomy" id="39485"/>
    <lineage>
        <taxon>Bacteria</taxon>
        <taxon>Bacillati</taxon>
        <taxon>Bacillota</taxon>
        <taxon>Clostridia</taxon>
        <taxon>Lachnospirales</taxon>
        <taxon>Lachnospiraceae</taxon>
        <taxon>Lachnospira</taxon>
    </lineage>
</organism>
<dbReference type="Pfam" id="PF07453">
    <property type="entry name" value="NUMOD1"/>
    <property type="match status" value="1"/>
</dbReference>
<name>A0A175A7A7_9FIRM</name>
<dbReference type="RefSeq" id="WP_055288184.1">
    <property type="nucleotide sequence ID" value="NZ_CABIXW010000013.1"/>
</dbReference>
<evidence type="ECO:0000313" key="2">
    <source>
        <dbReference type="EMBL" id="CUQ92126.1"/>
    </source>
</evidence>
<dbReference type="SMART" id="SM00497">
    <property type="entry name" value="IENR1"/>
    <property type="match status" value="2"/>
</dbReference>
<dbReference type="AlphaFoldDB" id="A0A175A7A7"/>
<evidence type="ECO:0000313" key="3">
    <source>
        <dbReference type="Proteomes" id="UP000095780"/>
    </source>
</evidence>
<proteinExistence type="predicted"/>
<dbReference type="Gene3D" id="1.10.10.10">
    <property type="entry name" value="Winged helix-like DNA-binding domain superfamily/Winged helix DNA-binding domain"/>
    <property type="match status" value="2"/>
</dbReference>
<dbReference type="EMBL" id="CZBV01000013">
    <property type="protein sequence ID" value="CUQ92126.1"/>
    <property type="molecule type" value="Genomic_DNA"/>
</dbReference>
<dbReference type="InterPro" id="IPR010896">
    <property type="entry name" value="NUMOD1"/>
</dbReference>
<sequence length="792" mass="93766">MGLHSFIKLIFNRKDKNIEKNKYLENIYKDKWDNWEKTDLVEVKSESDFKDKENNSIQEINAGEVSDCKKIDLVETESELNLKYVQEENDSIIQDIKEQKVSSCEKIDLVEVESELNLNHLSENNDRIQDINEGEVLGGEKTDLRESIVNTNAIGEFIDVYDIEKIYSEGTYKVGVDIPVGEYYFWGQQVWALDRRGFQINSDDELADFYLKLKKGRVITVEGGKFTTVENIKYKYNEENKIVPNHMYRIEEEIPKGIYSFWYDENMLEETEPNVEKECVIEIYADYPYTKRVVEHATTGKVCIDSNCKYLKIANGFAKLEKKDNVISNLTRRLEYEEFYKINSKIQEEKYKNNNVFENNRMYFYAYIEDVETEVLINNFYECEKVTNPYKNDKSLNYKFSVSDNNIDEIRFIKYLFYIGKLQIPVIYDIPINKFYMYVKNQKFWSNDYEIRDIKEKLNLTDLNSFWHFLEYVTKVYPARLLLDNNPMENYEFYQHGKYINAYFNREECENLYKKRILELAERGLINKRWKSEFSLYILVKEYYEDAIYQYRSEWLEQQSLDIFIPSINVAIEYQGRQHYEAIDIFGGRDGLENRKRLDEEKRKKCLDNNVKLIEWRFDLLINDKNLKRHLGKIGINIPIKKEYEHTYVYNTKGKKEDSKKEKTVIYQYNLKGEFVNEFENIKMACDSIKSKGVGKVINGLQNTAGGFYWKRVIAGYPKTSIKIEQNQVEGMNIPKSVVQMNDKGDIIMIFKSIKEASKAVGVGEKSIRFAASGKQKHAGGYCWKFVDSKNN</sequence>
<reference evidence="2 3" key="1">
    <citation type="submission" date="2015-09" db="EMBL/GenBank/DDBJ databases">
        <authorList>
            <consortium name="Pathogen Informatics"/>
        </authorList>
    </citation>
    <scope>NUCLEOTIDE SEQUENCE [LARGE SCALE GENOMIC DNA]</scope>
    <source>
        <strain evidence="2 3">2789STDY5834878</strain>
    </source>
</reference>